<evidence type="ECO:0000313" key="1">
    <source>
        <dbReference type="EMBL" id="GAA4472114.1"/>
    </source>
</evidence>
<name>A0ABP8NVL2_9NOCA</name>
<gene>
    <name evidence="1" type="ORF">GCM10023094_03880</name>
</gene>
<dbReference type="Proteomes" id="UP001501183">
    <property type="component" value="Unassembled WGS sequence"/>
</dbReference>
<dbReference type="EMBL" id="BAABFB010000012">
    <property type="protein sequence ID" value="GAA4472114.1"/>
    <property type="molecule type" value="Genomic_DNA"/>
</dbReference>
<accession>A0ABP8NVL2</accession>
<sequence>MPNRSTALVQSLTTLLTPERLAPYKAAASGDTDRALDLYEWNGRISAAVFEDLGYLEVVLRNACHHQLHIWHQARGGSDPWYLDPVFTAASQEDIRKARQRATRAGRTELPGRVVAELMFGFWRFLHARSYEATLWTPCLRLAFPHLQPRRRQTVYTRLDHLNTLRNRIAHHEPVHGVRIAGTGLDVAGLHAEMLEVLGWIDPVVENWVRARSAVPALLTDRP</sequence>
<proteinExistence type="predicted"/>
<dbReference type="RefSeq" id="WP_345341507.1">
    <property type="nucleotide sequence ID" value="NZ_BAABFB010000012.1"/>
</dbReference>
<organism evidence="1 2">
    <name type="scientific">Rhodococcus olei</name>
    <dbReference type="NCBI Taxonomy" id="2161675"/>
    <lineage>
        <taxon>Bacteria</taxon>
        <taxon>Bacillati</taxon>
        <taxon>Actinomycetota</taxon>
        <taxon>Actinomycetes</taxon>
        <taxon>Mycobacteriales</taxon>
        <taxon>Nocardiaceae</taxon>
        <taxon>Rhodococcus</taxon>
    </lineage>
</organism>
<comment type="caution">
    <text evidence="1">The sequence shown here is derived from an EMBL/GenBank/DDBJ whole genome shotgun (WGS) entry which is preliminary data.</text>
</comment>
<reference evidence="2" key="1">
    <citation type="journal article" date="2019" name="Int. J. Syst. Evol. Microbiol.">
        <title>The Global Catalogue of Microorganisms (GCM) 10K type strain sequencing project: providing services to taxonomists for standard genome sequencing and annotation.</title>
        <authorList>
            <consortium name="The Broad Institute Genomics Platform"/>
            <consortium name="The Broad Institute Genome Sequencing Center for Infectious Disease"/>
            <person name="Wu L."/>
            <person name="Ma J."/>
        </authorList>
    </citation>
    <scope>NUCLEOTIDE SEQUENCE [LARGE SCALE GENOMIC DNA]</scope>
    <source>
        <strain evidence="2">JCM 32206</strain>
    </source>
</reference>
<protein>
    <submittedName>
        <fullName evidence="1">Abi family protein</fullName>
    </submittedName>
</protein>
<keyword evidence="2" id="KW-1185">Reference proteome</keyword>
<evidence type="ECO:0000313" key="2">
    <source>
        <dbReference type="Proteomes" id="UP001501183"/>
    </source>
</evidence>